<evidence type="ECO:0000313" key="3">
    <source>
        <dbReference type="EMBL" id="CAK8671384.1"/>
    </source>
</evidence>
<comment type="caution">
    <text evidence="3">The sequence shown here is derived from an EMBL/GenBank/DDBJ whole genome shotgun (WGS) entry which is preliminary data.</text>
</comment>
<evidence type="ECO:0000256" key="2">
    <source>
        <dbReference type="SAM" id="Phobius"/>
    </source>
</evidence>
<dbReference type="Proteomes" id="UP001642483">
    <property type="component" value="Unassembled WGS sequence"/>
</dbReference>
<feature type="transmembrane region" description="Helical" evidence="2">
    <location>
        <begin position="194"/>
        <end position="214"/>
    </location>
</feature>
<protein>
    <recommendedName>
        <fullName evidence="5">Coiled-coil domain-containing protein 51</fullName>
    </recommendedName>
</protein>
<gene>
    <name evidence="3" type="ORF">CVLEPA_LOCUS458</name>
</gene>
<evidence type="ECO:0000313" key="4">
    <source>
        <dbReference type="Proteomes" id="UP001642483"/>
    </source>
</evidence>
<sequence length="438" mass="50254">MCIAGVITKQAQISRGICRNCRFETCFSSKHSFIRLTPSQSSCFLLSYSSYTNWGSEKLKQLQDVTHKNWSNFYEKYEEFVGLKDVQDAQAEVRKAEKKFLQARHEERAVLREVSTIRDQLKNVRERLSHVNYSSPLYPQLANEQHELVTKEEQIKIKIDSVEEKERDTFLELSAAMRDSYEKERARVERTKNWSLIGTVVGTVLGMLGSAYINRVRTKDLQHMIKEKDQNEEIKTKIGEVLPNMQSQYDDIKEEIKQLQVCLVNKLLSEPIPAKATASSMVNDESLNADATTKLSEIVTVLNSFKQVLQSFQNQLLQLLEDASLNHELLTEQNEQLGELIKSIDVMSNSNESSPYVESKIDKQLSIINSKLDQICQAFPYIDNNITGAPLKSMKIETVTRKEKLSEDESTSSYRRPPVIDIILWGGVMMAIYHILRV</sequence>
<proteinExistence type="predicted"/>
<keyword evidence="2" id="KW-1133">Transmembrane helix</keyword>
<evidence type="ECO:0000256" key="1">
    <source>
        <dbReference type="SAM" id="Coils"/>
    </source>
</evidence>
<keyword evidence="2" id="KW-0472">Membrane</keyword>
<dbReference type="PANTHER" id="PTHR28624">
    <property type="entry name" value="COILED-COIL DOMAIN-CONTAINING PROTEIN 51"/>
    <property type="match status" value="1"/>
</dbReference>
<keyword evidence="4" id="KW-1185">Reference proteome</keyword>
<reference evidence="3 4" key="1">
    <citation type="submission" date="2024-02" db="EMBL/GenBank/DDBJ databases">
        <authorList>
            <person name="Daric V."/>
            <person name="Darras S."/>
        </authorList>
    </citation>
    <scope>NUCLEOTIDE SEQUENCE [LARGE SCALE GENOMIC DNA]</scope>
</reference>
<feature type="coiled-coil region" evidence="1">
    <location>
        <begin position="302"/>
        <end position="340"/>
    </location>
</feature>
<name>A0ABP0EVF8_CLALP</name>
<dbReference type="InterPro" id="IPR037660">
    <property type="entry name" value="CCDC51"/>
</dbReference>
<evidence type="ECO:0008006" key="5">
    <source>
        <dbReference type="Google" id="ProtNLM"/>
    </source>
</evidence>
<organism evidence="3 4">
    <name type="scientific">Clavelina lepadiformis</name>
    <name type="common">Light-bulb sea squirt</name>
    <name type="synonym">Ascidia lepadiformis</name>
    <dbReference type="NCBI Taxonomy" id="159417"/>
    <lineage>
        <taxon>Eukaryota</taxon>
        <taxon>Metazoa</taxon>
        <taxon>Chordata</taxon>
        <taxon>Tunicata</taxon>
        <taxon>Ascidiacea</taxon>
        <taxon>Aplousobranchia</taxon>
        <taxon>Clavelinidae</taxon>
        <taxon>Clavelina</taxon>
    </lineage>
</organism>
<dbReference type="EMBL" id="CAWYQH010000001">
    <property type="protein sequence ID" value="CAK8671384.1"/>
    <property type="molecule type" value="Genomic_DNA"/>
</dbReference>
<keyword evidence="1" id="KW-0175">Coiled coil</keyword>
<keyword evidence="2" id="KW-0812">Transmembrane</keyword>
<accession>A0ABP0EVF8</accession>
<dbReference type="PANTHER" id="PTHR28624:SF1">
    <property type="entry name" value="MITOCHONDRIAL POTASSIUM CHANNEL"/>
    <property type="match status" value="1"/>
</dbReference>